<dbReference type="Proteomes" id="UP000277498">
    <property type="component" value="Unassembled WGS sequence"/>
</dbReference>
<proteinExistence type="predicted"/>
<dbReference type="InterPro" id="IPR027417">
    <property type="entry name" value="P-loop_NTPase"/>
</dbReference>
<keyword evidence="2" id="KW-0808">Transferase</keyword>
<dbReference type="GO" id="GO:0000155">
    <property type="term" value="F:phosphorelay sensor kinase activity"/>
    <property type="evidence" value="ECO:0007669"/>
    <property type="project" value="InterPro"/>
</dbReference>
<dbReference type="EC" id="2.7.11.-" evidence="2"/>
<dbReference type="InterPro" id="IPR011104">
    <property type="entry name" value="Hpr_kin/Pase_C"/>
</dbReference>
<evidence type="ECO:0000259" key="1">
    <source>
        <dbReference type="Pfam" id="PF07475"/>
    </source>
</evidence>
<dbReference type="GO" id="GO:0006109">
    <property type="term" value="P:regulation of carbohydrate metabolic process"/>
    <property type="evidence" value="ECO:0007669"/>
    <property type="project" value="InterPro"/>
</dbReference>
<keyword evidence="3" id="KW-1185">Reference proteome</keyword>
<evidence type="ECO:0000313" key="3">
    <source>
        <dbReference type="Proteomes" id="UP000277498"/>
    </source>
</evidence>
<dbReference type="OrthoDB" id="8326226at2"/>
<dbReference type="AlphaFoldDB" id="A0A3P5X261"/>
<protein>
    <submittedName>
        <fullName evidence="2">HPr kinase/phosphorylase</fullName>
        <ecNumber evidence="2">2.7.11.-</ecNumber>
    </submittedName>
</protein>
<evidence type="ECO:0000313" key="2">
    <source>
        <dbReference type="EMBL" id="VDC22327.1"/>
    </source>
</evidence>
<gene>
    <name evidence="2" type="primary">hprK</name>
    <name evidence="2" type="ORF">XINFAN_00728</name>
</gene>
<accession>A0A3P5X261</accession>
<reference evidence="2 3" key="1">
    <citation type="submission" date="2018-11" db="EMBL/GenBank/DDBJ databases">
        <authorList>
            <person name="Criscuolo A."/>
        </authorList>
    </citation>
    <scope>NUCLEOTIDE SEQUENCE [LARGE SCALE GENOMIC DNA]</scope>
    <source>
        <strain evidence="2">ACIP111625</strain>
    </source>
</reference>
<dbReference type="EMBL" id="UXAW01000040">
    <property type="protein sequence ID" value="VDC22327.1"/>
    <property type="molecule type" value="Genomic_DNA"/>
</dbReference>
<dbReference type="Pfam" id="PF07475">
    <property type="entry name" value="Hpr_kinase_C"/>
    <property type="match status" value="1"/>
</dbReference>
<sequence>MIPGGEEILHATSLAIDGKGLLILGPSGSGKSALALRLIAYGAGLIADDRTGLRQGPGAPVAFCPAAAIRGLIEARGLGLLQVQPAAPAPVVLVVDLGCDETERLPPRRHITLLGYPLPLVLRPQNDHLAEGLLVWIRGGRQE</sequence>
<dbReference type="GO" id="GO:0005524">
    <property type="term" value="F:ATP binding"/>
    <property type="evidence" value="ECO:0007669"/>
    <property type="project" value="InterPro"/>
</dbReference>
<dbReference type="CDD" id="cd01918">
    <property type="entry name" value="HprK_C"/>
    <property type="match status" value="1"/>
</dbReference>
<feature type="domain" description="HPr kinase/phosphorylase C-terminal" evidence="1">
    <location>
        <begin position="7"/>
        <end position="84"/>
    </location>
</feature>
<dbReference type="Gene3D" id="3.40.50.300">
    <property type="entry name" value="P-loop containing nucleotide triphosphate hydrolases"/>
    <property type="match status" value="1"/>
</dbReference>
<dbReference type="RefSeq" id="WP_124085158.1">
    <property type="nucleotide sequence ID" value="NZ_UXAW01000040.1"/>
</dbReference>
<name>A0A3P5X261_9RHOB</name>
<organism evidence="2 3">
    <name type="scientific">Pseudogemmobacter humi</name>
    <dbReference type="NCBI Taxonomy" id="2483812"/>
    <lineage>
        <taxon>Bacteria</taxon>
        <taxon>Pseudomonadati</taxon>
        <taxon>Pseudomonadota</taxon>
        <taxon>Alphaproteobacteria</taxon>
        <taxon>Rhodobacterales</taxon>
        <taxon>Paracoccaceae</taxon>
        <taxon>Pseudogemmobacter</taxon>
    </lineage>
</organism>
<dbReference type="SUPFAM" id="SSF53795">
    <property type="entry name" value="PEP carboxykinase-like"/>
    <property type="match status" value="1"/>
</dbReference>
<keyword evidence="2" id="KW-0418">Kinase</keyword>